<accession>V8NCP2</accession>
<evidence type="ECO:0000313" key="2">
    <source>
        <dbReference type="Proteomes" id="UP000018936"/>
    </source>
</evidence>
<dbReference type="Proteomes" id="UP000018936">
    <property type="component" value="Unassembled WGS sequence"/>
</dbReference>
<proteinExistence type="predicted"/>
<dbReference type="AlphaFoldDB" id="V8NCP2"/>
<name>V8NCP2_OPHHA</name>
<organism evidence="1 2">
    <name type="scientific">Ophiophagus hannah</name>
    <name type="common">King cobra</name>
    <name type="synonym">Naja hannah</name>
    <dbReference type="NCBI Taxonomy" id="8665"/>
    <lineage>
        <taxon>Eukaryota</taxon>
        <taxon>Metazoa</taxon>
        <taxon>Chordata</taxon>
        <taxon>Craniata</taxon>
        <taxon>Vertebrata</taxon>
        <taxon>Euteleostomi</taxon>
        <taxon>Lepidosauria</taxon>
        <taxon>Squamata</taxon>
        <taxon>Bifurcata</taxon>
        <taxon>Unidentata</taxon>
        <taxon>Episquamata</taxon>
        <taxon>Toxicofera</taxon>
        <taxon>Serpentes</taxon>
        <taxon>Colubroidea</taxon>
        <taxon>Elapidae</taxon>
        <taxon>Elapinae</taxon>
        <taxon>Ophiophagus</taxon>
    </lineage>
</organism>
<dbReference type="OrthoDB" id="308690at2759"/>
<feature type="non-terminal residue" evidence="1">
    <location>
        <position position="1"/>
    </location>
</feature>
<comment type="caution">
    <text evidence="1">The sequence shown here is derived from an EMBL/GenBank/DDBJ whole genome shotgun (WGS) entry which is preliminary data.</text>
</comment>
<gene>
    <name evidence="1" type="primary">WRAP73</name>
    <name evidence="1" type="ORF">L345_14254</name>
</gene>
<sequence length="204" mass="22722">MTTVGAIAKRAFCNLLTAGQHDMYVNTVLVANSDPTTGCGPFPPTPALAVYRAFCKKREREREKEKRRKRTFVAGSSSRLFRRRMFHAAGLATFSSLLVASSWSPDGRHILNTTEFHLPTLLSASEPPKIAFKKRERGRERNSWQSRIGGSYRVAVCTSISSCPRCSTFGYGGRDVAPTPIDRARNMGVLLDSWLGLEELRLEP</sequence>
<evidence type="ECO:0000313" key="1">
    <source>
        <dbReference type="EMBL" id="ETE60009.1"/>
    </source>
</evidence>
<keyword evidence="2" id="KW-1185">Reference proteome</keyword>
<protein>
    <submittedName>
        <fullName evidence="1">WD repeat-containing protein WRAP73</fullName>
    </submittedName>
</protein>
<dbReference type="EMBL" id="AZIM01005036">
    <property type="protein sequence ID" value="ETE60009.1"/>
    <property type="molecule type" value="Genomic_DNA"/>
</dbReference>
<reference evidence="1 2" key="1">
    <citation type="journal article" date="2013" name="Proc. Natl. Acad. Sci. U.S.A.">
        <title>The king cobra genome reveals dynamic gene evolution and adaptation in the snake venom system.</title>
        <authorList>
            <person name="Vonk F.J."/>
            <person name="Casewell N.R."/>
            <person name="Henkel C.V."/>
            <person name="Heimberg A.M."/>
            <person name="Jansen H.J."/>
            <person name="McCleary R.J."/>
            <person name="Kerkkamp H.M."/>
            <person name="Vos R.A."/>
            <person name="Guerreiro I."/>
            <person name="Calvete J.J."/>
            <person name="Wuster W."/>
            <person name="Woods A.E."/>
            <person name="Logan J.M."/>
            <person name="Harrison R.A."/>
            <person name="Castoe T.A."/>
            <person name="de Koning A.P."/>
            <person name="Pollock D.D."/>
            <person name="Yandell M."/>
            <person name="Calderon D."/>
            <person name="Renjifo C."/>
            <person name="Currier R.B."/>
            <person name="Salgado D."/>
            <person name="Pla D."/>
            <person name="Sanz L."/>
            <person name="Hyder A.S."/>
            <person name="Ribeiro J.M."/>
            <person name="Arntzen J.W."/>
            <person name="van den Thillart G.E."/>
            <person name="Boetzer M."/>
            <person name="Pirovano W."/>
            <person name="Dirks R.P."/>
            <person name="Spaink H.P."/>
            <person name="Duboule D."/>
            <person name="McGlinn E."/>
            <person name="Kini R.M."/>
            <person name="Richardson M.K."/>
        </authorList>
    </citation>
    <scope>NUCLEOTIDE SEQUENCE</scope>
    <source>
        <tissue evidence="1">Blood</tissue>
    </source>
</reference>